<dbReference type="Pfam" id="PF16044">
    <property type="entry name" value="DUF4796_C"/>
    <property type="match status" value="1"/>
</dbReference>
<keyword evidence="3" id="KW-1185">Reference proteome</keyword>
<evidence type="ECO:0000313" key="3">
    <source>
        <dbReference type="Proteomes" id="UP000267027"/>
    </source>
</evidence>
<dbReference type="PANTHER" id="PTHR33963">
    <property type="entry name" value="MKRN2 OPPOSITE STRAND PROTEIN"/>
    <property type="match status" value="1"/>
</dbReference>
<protein>
    <submittedName>
        <fullName evidence="4">BTB domain-containing protein</fullName>
    </submittedName>
</protein>
<dbReference type="Proteomes" id="UP000267027">
    <property type="component" value="Unassembled WGS sequence"/>
</dbReference>
<dbReference type="EMBL" id="UYYA01004244">
    <property type="protein sequence ID" value="VDM60650.1"/>
    <property type="molecule type" value="Genomic_DNA"/>
</dbReference>
<sequence>MGTETISLTVAFVRKSTASLAIMESPGSKRHIFLTRDFPNWVAEALPCPFVGRDDLPCSIVIRPSLGTFLQYKVGDDLHIGISGAHSMVHSYWLSGICSDNTTWDNSVIVCRFDMETHEFVSSISTCFYNDSEWNCFDFVMEFLRFINFRNYTKTDFVVEFMHNTLSTVVKYSRLDNVLRKMAEALEDISSADADRAIDRQNFNCSQALVLSSLKYLLMNIVNERKFRTVETTAGKRALVAVFHQAITKKNE</sequence>
<reference evidence="2 3" key="2">
    <citation type="submission" date="2018-11" db="EMBL/GenBank/DDBJ databases">
        <authorList>
            <consortium name="Pathogen Informatics"/>
        </authorList>
    </citation>
    <scope>NUCLEOTIDE SEQUENCE [LARGE SCALE GENOMIC DNA]</scope>
    <source>
        <strain evidence="2 3">Costa Rica</strain>
    </source>
</reference>
<dbReference type="OrthoDB" id="10065749at2759"/>
<organism evidence="4">
    <name type="scientific">Angiostrongylus costaricensis</name>
    <name type="common">Nematode worm</name>
    <dbReference type="NCBI Taxonomy" id="334426"/>
    <lineage>
        <taxon>Eukaryota</taxon>
        <taxon>Metazoa</taxon>
        <taxon>Ecdysozoa</taxon>
        <taxon>Nematoda</taxon>
        <taxon>Chromadorea</taxon>
        <taxon>Rhabditida</taxon>
        <taxon>Rhabditina</taxon>
        <taxon>Rhabditomorpha</taxon>
        <taxon>Strongyloidea</taxon>
        <taxon>Metastrongylidae</taxon>
        <taxon>Angiostrongylus</taxon>
    </lineage>
</organism>
<name>A0A0R3PTG1_ANGCS</name>
<gene>
    <name evidence="2" type="ORF">ACOC_LOCUS9065</name>
</gene>
<feature type="domain" description="MKRN2 opposite strand protein-like C-terminal" evidence="1">
    <location>
        <begin position="46"/>
        <end position="176"/>
    </location>
</feature>
<dbReference type="PANTHER" id="PTHR33963:SF2">
    <property type="entry name" value="MKRN2 OPPOSITE STRAND PROTEIN"/>
    <property type="match status" value="1"/>
</dbReference>
<evidence type="ECO:0000313" key="4">
    <source>
        <dbReference type="WBParaSite" id="ACOC_0000906401-mRNA-1"/>
    </source>
</evidence>
<reference evidence="4" key="1">
    <citation type="submission" date="2017-02" db="UniProtKB">
        <authorList>
            <consortium name="WormBaseParasite"/>
        </authorList>
    </citation>
    <scope>IDENTIFICATION</scope>
</reference>
<dbReference type="InterPro" id="IPR053921">
    <property type="entry name" value="MKRN2OS-like_C"/>
</dbReference>
<dbReference type="WBParaSite" id="ACOC_0000906401-mRNA-1">
    <property type="protein sequence ID" value="ACOC_0000906401-mRNA-1"/>
    <property type="gene ID" value="ACOC_0000906401"/>
</dbReference>
<evidence type="ECO:0000259" key="1">
    <source>
        <dbReference type="Pfam" id="PF16044"/>
    </source>
</evidence>
<dbReference type="AlphaFoldDB" id="A0A0R3PTG1"/>
<proteinExistence type="predicted"/>
<dbReference type="InterPro" id="IPR032016">
    <property type="entry name" value="MKRN2OS-like"/>
</dbReference>
<evidence type="ECO:0000313" key="2">
    <source>
        <dbReference type="EMBL" id="VDM60650.1"/>
    </source>
</evidence>
<accession>A0A0R3PTG1</accession>